<sequence>MITSRRTNSILRLTSIVALLSTLSACGDSGIQDVKTWMDDVKSHTKMMIPKLTAPKKFIPFTYAENNEVDPFNANKLLVAFAKLQGSGSGLKPNLDRRRELLENYPLDAIKMVGTLQKTGTNTALLQIDKTVFQAKVGNYVGQNFGMVTHISESEVRLKEIVQDASGEWVERDAKLALQESQK</sequence>
<feature type="signal peptide" evidence="1">
    <location>
        <begin position="1"/>
        <end position="27"/>
    </location>
</feature>
<dbReference type="Proteomes" id="UP000451565">
    <property type="component" value="Unassembled WGS sequence"/>
</dbReference>
<dbReference type="InterPro" id="IPR007446">
    <property type="entry name" value="PilP"/>
</dbReference>
<dbReference type="Gene3D" id="2.30.30.830">
    <property type="match status" value="1"/>
</dbReference>
<accession>A0A843YY30</accession>
<reference evidence="2 3" key="1">
    <citation type="submission" date="2019-10" db="EMBL/GenBank/DDBJ databases">
        <title>Glaciimonas soli sp. nov., a psychrophilic bacterium isolated from the forest soil of a high elevation mountain in Taiwan.</title>
        <authorList>
            <person name="Wang L.-T."/>
            <person name="Shieh W.Y."/>
        </authorList>
    </citation>
    <scope>NUCLEOTIDE SEQUENCE [LARGE SCALE GENOMIC DNA]</scope>
    <source>
        <strain evidence="2 3">GS1</strain>
    </source>
</reference>
<keyword evidence="1" id="KW-0732">Signal</keyword>
<evidence type="ECO:0000313" key="3">
    <source>
        <dbReference type="Proteomes" id="UP000451565"/>
    </source>
</evidence>
<feature type="chain" id="PRO_5032333917" evidence="1">
    <location>
        <begin position="28"/>
        <end position="183"/>
    </location>
</feature>
<protein>
    <submittedName>
        <fullName evidence="2">Pilus assembly protein PilP</fullName>
    </submittedName>
</protein>
<dbReference type="EMBL" id="WINI01000014">
    <property type="protein sequence ID" value="MQR02683.1"/>
    <property type="molecule type" value="Genomic_DNA"/>
</dbReference>
<dbReference type="AlphaFoldDB" id="A0A843YY30"/>
<comment type="caution">
    <text evidence="2">The sequence shown here is derived from an EMBL/GenBank/DDBJ whole genome shotgun (WGS) entry which is preliminary data.</text>
</comment>
<dbReference type="PIRSF" id="PIRSF016481">
    <property type="entry name" value="Pilus_assembly_PilP"/>
    <property type="match status" value="1"/>
</dbReference>
<organism evidence="2 3">
    <name type="scientific">Glaciimonas soli</name>
    <dbReference type="NCBI Taxonomy" id="2590999"/>
    <lineage>
        <taxon>Bacteria</taxon>
        <taxon>Pseudomonadati</taxon>
        <taxon>Pseudomonadota</taxon>
        <taxon>Betaproteobacteria</taxon>
        <taxon>Burkholderiales</taxon>
        <taxon>Oxalobacteraceae</taxon>
        <taxon>Glaciimonas</taxon>
    </lineage>
</organism>
<dbReference type="RefSeq" id="WP_153236310.1">
    <property type="nucleotide sequence ID" value="NZ_WINI01000014.1"/>
</dbReference>
<evidence type="ECO:0000256" key="1">
    <source>
        <dbReference type="SAM" id="SignalP"/>
    </source>
</evidence>
<dbReference type="PROSITE" id="PS51257">
    <property type="entry name" value="PROKAR_LIPOPROTEIN"/>
    <property type="match status" value="1"/>
</dbReference>
<name>A0A843YY30_9BURK</name>
<dbReference type="OrthoDB" id="5296580at2"/>
<dbReference type="Pfam" id="PF04351">
    <property type="entry name" value="PilP"/>
    <property type="match status" value="1"/>
</dbReference>
<evidence type="ECO:0000313" key="2">
    <source>
        <dbReference type="EMBL" id="MQR02683.1"/>
    </source>
</evidence>
<keyword evidence="3" id="KW-1185">Reference proteome</keyword>
<gene>
    <name evidence="2" type="ORF">GEV47_18555</name>
</gene>
<proteinExistence type="predicted"/>